<evidence type="ECO:0000313" key="2">
    <source>
        <dbReference type="EMBL" id="RZU75849.1"/>
    </source>
</evidence>
<keyword evidence="2" id="KW-0031">Aminopeptidase</keyword>
<gene>
    <name evidence="2" type="ORF">EV384_4417</name>
</gene>
<comment type="caution">
    <text evidence="2">The sequence shown here is derived from an EMBL/GenBank/DDBJ whole genome shotgun (WGS) entry which is preliminary data.</text>
</comment>
<dbReference type="Pfam" id="PF12697">
    <property type="entry name" value="Abhydrolase_6"/>
    <property type="match status" value="1"/>
</dbReference>
<name>A0A4Q8BFA9_9ACTN</name>
<proteinExistence type="predicted"/>
<accession>A0A4Q8BFA9</accession>
<dbReference type="InterPro" id="IPR000073">
    <property type="entry name" value="AB_hydrolase_1"/>
</dbReference>
<protein>
    <submittedName>
        <fullName evidence="2">Serine aminopeptidase S33 family</fullName>
    </submittedName>
</protein>
<dbReference type="EMBL" id="SHLD01000001">
    <property type="protein sequence ID" value="RZU75849.1"/>
    <property type="molecule type" value="Genomic_DNA"/>
</dbReference>
<sequence length="183" mass="20098">MTGVRTCADLVDELAGLLAEVAAPTPWLLVGHSFGGLVARLLAARQPRAVAGLVLVDAVVEYRETVYEPVLPAHLRAANRAYLTDPARNAERIDKPVSYRQVAAHPLPRGVSASVITRGRPDAAGPDWPALDILRIDQRMQRDLVRRHGVRHRIAARSGHDVHHDEPDVVLAEIMTMLERTRG</sequence>
<evidence type="ECO:0000259" key="1">
    <source>
        <dbReference type="Pfam" id="PF12697"/>
    </source>
</evidence>
<keyword evidence="2" id="KW-0378">Hydrolase</keyword>
<keyword evidence="2" id="KW-0645">Protease</keyword>
<dbReference type="Gene3D" id="3.40.50.1820">
    <property type="entry name" value="alpha/beta hydrolase"/>
    <property type="match status" value="1"/>
</dbReference>
<feature type="domain" description="AB hydrolase-1" evidence="1">
    <location>
        <begin position="8"/>
        <end position="172"/>
    </location>
</feature>
<dbReference type="AlphaFoldDB" id="A0A4Q8BFA9"/>
<dbReference type="Proteomes" id="UP000294114">
    <property type="component" value="Unassembled WGS sequence"/>
</dbReference>
<organism evidence="2 3">
    <name type="scientific">Micromonospora kangleipakensis</name>
    <dbReference type="NCBI Taxonomy" id="1077942"/>
    <lineage>
        <taxon>Bacteria</taxon>
        <taxon>Bacillati</taxon>
        <taxon>Actinomycetota</taxon>
        <taxon>Actinomycetes</taxon>
        <taxon>Micromonosporales</taxon>
        <taxon>Micromonosporaceae</taxon>
        <taxon>Micromonospora</taxon>
    </lineage>
</organism>
<evidence type="ECO:0000313" key="3">
    <source>
        <dbReference type="Proteomes" id="UP000294114"/>
    </source>
</evidence>
<dbReference type="SUPFAM" id="SSF53474">
    <property type="entry name" value="alpha/beta-Hydrolases"/>
    <property type="match status" value="1"/>
</dbReference>
<reference evidence="2 3" key="1">
    <citation type="submission" date="2019-02" db="EMBL/GenBank/DDBJ databases">
        <title>Sequencing the genomes of 1000 actinobacteria strains.</title>
        <authorList>
            <person name="Klenk H.-P."/>
        </authorList>
    </citation>
    <scope>NUCLEOTIDE SEQUENCE [LARGE SCALE GENOMIC DNA]</scope>
    <source>
        <strain evidence="2 3">DSM 45612</strain>
    </source>
</reference>
<dbReference type="GO" id="GO:0004177">
    <property type="term" value="F:aminopeptidase activity"/>
    <property type="evidence" value="ECO:0007669"/>
    <property type="project" value="UniProtKB-KW"/>
</dbReference>
<dbReference type="InterPro" id="IPR029058">
    <property type="entry name" value="AB_hydrolase_fold"/>
</dbReference>
<dbReference type="RefSeq" id="WP_242624202.1">
    <property type="nucleotide sequence ID" value="NZ_SHLD01000001.1"/>
</dbReference>
<keyword evidence="3" id="KW-1185">Reference proteome</keyword>